<dbReference type="PANTHER" id="PTHR48044:SF22">
    <property type="entry name" value="GLYCOSYLTRANSFERASE"/>
    <property type="match status" value="1"/>
</dbReference>
<dbReference type="EMBL" id="KV019599">
    <property type="protein sequence ID" value="KZV15890.1"/>
    <property type="molecule type" value="Genomic_DNA"/>
</dbReference>
<protein>
    <submittedName>
        <fullName evidence="1">Glucosyltransferase family protein</fullName>
    </submittedName>
</protein>
<proteinExistence type="predicted"/>
<dbReference type="GO" id="GO:0008194">
    <property type="term" value="F:UDP-glycosyltransferase activity"/>
    <property type="evidence" value="ECO:0007669"/>
    <property type="project" value="UniProtKB-ARBA"/>
</dbReference>
<dbReference type="GO" id="GO:1901135">
    <property type="term" value="P:carbohydrate derivative metabolic process"/>
    <property type="evidence" value="ECO:0007669"/>
    <property type="project" value="UniProtKB-ARBA"/>
</dbReference>
<dbReference type="Proteomes" id="UP000250235">
    <property type="component" value="Unassembled WGS sequence"/>
</dbReference>
<dbReference type="PANTHER" id="PTHR48044">
    <property type="entry name" value="GLYCOSYLTRANSFERASE"/>
    <property type="match status" value="1"/>
</dbReference>
<evidence type="ECO:0000313" key="1">
    <source>
        <dbReference type="EMBL" id="KZV15890.1"/>
    </source>
</evidence>
<dbReference type="SUPFAM" id="SSF53756">
    <property type="entry name" value="UDP-Glycosyltransferase/glycogen phosphorylase"/>
    <property type="match status" value="1"/>
</dbReference>
<organism evidence="1 2">
    <name type="scientific">Dorcoceras hygrometricum</name>
    <dbReference type="NCBI Taxonomy" id="472368"/>
    <lineage>
        <taxon>Eukaryota</taxon>
        <taxon>Viridiplantae</taxon>
        <taxon>Streptophyta</taxon>
        <taxon>Embryophyta</taxon>
        <taxon>Tracheophyta</taxon>
        <taxon>Spermatophyta</taxon>
        <taxon>Magnoliopsida</taxon>
        <taxon>eudicotyledons</taxon>
        <taxon>Gunneridae</taxon>
        <taxon>Pentapetalae</taxon>
        <taxon>asterids</taxon>
        <taxon>lamiids</taxon>
        <taxon>Lamiales</taxon>
        <taxon>Gesneriaceae</taxon>
        <taxon>Didymocarpoideae</taxon>
        <taxon>Trichosporeae</taxon>
        <taxon>Loxocarpinae</taxon>
        <taxon>Dorcoceras</taxon>
    </lineage>
</organism>
<sequence>MHSDQLRNTILITKVLKIGISVKDWARRHEIVEAETVSMALRRLMSSEKGKEMRRRASELSRVVRISMEEGGVTW</sequence>
<name>A0A2Z7AAB9_9LAMI</name>
<evidence type="ECO:0000313" key="2">
    <source>
        <dbReference type="Proteomes" id="UP000250235"/>
    </source>
</evidence>
<reference evidence="1 2" key="1">
    <citation type="journal article" date="2015" name="Proc. Natl. Acad. Sci. U.S.A.">
        <title>The resurrection genome of Boea hygrometrica: A blueprint for survival of dehydration.</title>
        <authorList>
            <person name="Xiao L."/>
            <person name="Yang G."/>
            <person name="Zhang L."/>
            <person name="Yang X."/>
            <person name="Zhao S."/>
            <person name="Ji Z."/>
            <person name="Zhou Q."/>
            <person name="Hu M."/>
            <person name="Wang Y."/>
            <person name="Chen M."/>
            <person name="Xu Y."/>
            <person name="Jin H."/>
            <person name="Xiao X."/>
            <person name="Hu G."/>
            <person name="Bao F."/>
            <person name="Hu Y."/>
            <person name="Wan P."/>
            <person name="Li L."/>
            <person name="Deng X."/>
            <person name="Kuang T."/>
            <person name="Xiang C."/>
            <person name="Zhu J.K."/>
            <person name="Oliver M.J."/>
            <person name="He Y."/>
        </authorList>
    </citation>
    <scope>NUCLEOTIDE SEQUENCE [LARGE SCALE GENOMIC DNA]</scope>
    <source>
        <strain evidence="2">cv. XS01</strain>
    </source>
</reference>
<accession>A0A2Z7AAB9</accession>
<dbReference type="Gene3D" id="3.40.50.2000">
    <property type="entry name" value="Glycogen Phosphorylase B"/>
    <property type="match status" value="1"/>
</dbReference>
<keyword evidence="2" id="KW-1185">Reference proteome</keyword>
<dbReference type="OrthoDB" id="5835829at2759"/>
<gene>
    <name evidence="1" type="ORF">F511_14529</name>
</gene>
<keyword evidence="1" id="KW-0808">Transferase</keyword>
<dbReference type="AlphaFoldDB" id="A0A2Z7AAB9"/>